<reference evidence="1 2" key="1">
    <citation type="submission" date="2015-08" db="EMBL/GenBank/DDBJ databases">
        <title>Next Generation Sequencing and Analysis of the Genome of Puccinia sorghi L Schw, the Causal Agent of Maize Common Rust.</title>
        <authorList>
            <person name="Rochi L."/>
            <person name="Burguener G."/>
            <person name="Darino M."/>
            <person name="Turjanski A."/>
            <person name="Kreff E."/>
            <person name="Dieguez M.J."/>
            <person name="Sacco F."/>
        </authorList>
    </citation>
    <scope>NUCLEOTIDE SEQUENCE [LARGE SCALE GENOMIC DNA]</scope>
    <source>
        <strain evidence="1 2">RO10H11247</strain>
    </source>
</reference>
<comment type="caution">
    <text evidence="1">The sequence shown here is derived from an EMBL/GenBank/DDBJ whole genome shotgun (WGS) entry which is preliminary data.</text>
</comment>
<proteinExistence type="predicted"/>
<dbReference type="VEuPathDB" id="FungiDB:VP01_5770g2"/>
<protein>
    <submittedName>
        <fullName evidence="1">Uncharacterized protein</fullName>
    </submittedName>
</protein>
<dbReference type="EMBL" id="LAVV01011019">
    <property type="protein sequence ID" value="KNZ48291.1"/>
    <property type="molecule type" value="Genomic_DNA"/>
</dbReference>
<dbReference type="Proteomes" id="UP000037035">
    <property type="component" value="Unassembled WGS sequence"/>
</dbReference>
<dbReference type="AlphaFoldDB" id="A0A0L6UIC6"/>
<sequence length="46" mass="5299">MMVYNHPEMKGLWLIKGLCKGFLLGKDSIYGFPNLHKLPCTGTLWF</sequence>
<keyword evidence="2" id="KW-1185">Reference proteome</keyword>
<evidence type="ECO:0000313" key="1">
    <source>
        <dbReference type="EMBL" id="KNZ48291.1"/>
    </source>
</evidence>
<organism evidence="1 2">
    <name type="scientific">Puccinia sorghi</name>
    <dbReference type="NCBI Taxonomy" id="27349"/>
    <lineage>
        <taxon>Eukaryota</taxon>
        <taxon>Fungi</taxon>
        <taxon>Dikarya</taxon>
        <taxon>Basidiomycota</taxon>
        <taxon>Pucciniomycotina</taxon>
        <taxon>Pucciniomycetes</taxon>
        <taxon>Pucciniales</taxon>
        <taxon>Pucciniaceae</taxon>
        <taxon>Puccinia</taxon>
    </lineage>
</organism>
<accession>A0A0L6UIC6</accession>
<dbReference type="STRING" id="27349.A0A0L6UIC6"/>
<dbReference type="OrthoDB" id="372487at2759"/>
<name>A0A0L6UIC6_9BASI</name>
<evidence type="ECO:0000313" key="2">
    <source>
        <dbReference type="Proteomes" id="UP000037035"/>
    </source>
</evidence>
<gene>
    <name evidence="1" type="ORF">VP01_5770g2</name>
</gene>